<dbReference type="InterPro" id="IPR016162">
    <property type="entry name" value="Ald_DH_N"/>
</dbReference>
<reference evidence="5 6" key="1">
    <citation type="submission" date="2016-08" db="EMBL/GenBank/DDBJ databases">
        <title>The complete genome of Streptomyces subrutilus 10-1-1.</title>
        <authorList>
            <person name="Chen X."/>
        </authorList>
    </citation>
    <scope>NUCLEOTIDE SEQUENCE [LARGE SCALE GENOMIC DNA]</scope>
    <source>
        <strain evidence="5 6">10-1-1</strain>
    </source>
</reference>
<dbReference type="Proteomes" id="UP000095705">
    <property type="component" value="Unassembled WGS sequence"/>
</dbReference>
<proteinExistence type="predicted"/>
<feature type="region of interest" description="Disordered" evidence="3">
    <location>
        <begin position="74"/>
        <end position="105"/>
    </location>
</feature>
<feature type="region of interest" description="Disordered" evidence="3">
    <location>
        <begin position="1"/>
        <end position="62"/>
    </location>
</feature>
<dbReference type="InterPro" id="IPR011975">
    <property type="entry name" value="PaaN_2"/>
</dbReference>
<dbReference type="InterPro" id="IPR050485">
    <property type="entry name" value="Proline_metab_enzyme"/>
</dbReference>
<keyword evidence="2" id="KW-0520">NAD</keyword>
<keyword evidence="1" id="KW-0560">Oxidoreductase</keyword>
<dbReference type="Gene3D" id="3.40.605.10">
    <property type="entry name" value="Aldehyde Dehydrogenase, Chain A, domain 1"/>
    <property type="match status" value="1"/>
</dbReference>
<dbReference type="GO" id="GO:0010133">
    <property type="term" value="P:L-proline catabolic process to L-glutamate"/>
    <property type="evidence" value="ECO:0007669"/>
    <property type="project" value="TreeGrafter"/>
</dbReference>
<dbReference type="InterPro" id="IPR016163">
    <property type="entry name" value="Ald_DH_C"/>
</dbReference>
<dbReference type="GO" id="GO:0003842">
    <property type="term" value="F:L-glutamate gamma-semialdehyde dehydrogenase activity"/>
    <property type="evidence" value="ECO:0007669"/>
    <property type="project" value="TreeGrafter"/>
</dbReference>
<comment type="caution">
    <text evidence="5">The sequence shown here is derived from an EMBL/GenBank/DDBJ whole genome shotgun (WGS) entry which is preliminary data.</text>
</comment>
<feature type="domain" description="Aldehyde dehydrogenase" evidence="4">
    <location>
        <begin position="118"/>
        <end position="514"/>
    </location>
</feature>
<dbReference type="Pfam" id="PF00171">
    <property type="entry name" value="Aldedh"/>
    <property type="match status" value="1"/>
</dbReference>
<dbReference type="PANTHER" id="PTHR42862:SF1">
    <property type="entry name" value="DELTA-1-PYRROLINE-5-CARBOXYLATE DEHYDROGENASE 2, ISOFORM A-RELATED"/>
    <property type="match status" value="1"/>
</dbReference>
<dbReference type="OrthoDB" id="3936511at2"/>
<dbReference type="NCBIfam" id="TIGR02288">
    <property type="entry name" value="PaaN_2"/>
    <property type="match status" value="1"/>
</dbReference>
<protein>
    <submittedName>
        <fullName evidence="5">Phenylacetic acid degradation protein PaaN</fullName>
    </submittedName>
</protein>
<dbReference type="PANTHER" id="PTHR42862">
    <property type="entry name" value="DELTA-1-PYRROLINE-5-CARBOXYLATE DEHYDROGENASE 1, ISOFORM A-RELATED"/>
    <property type="match status" value="1"/>
</dbReference>
<gene>
    <name evidence="5" type="ORF">BGK67_25790</name>
</gene>
<dbReference type="STRING" id="36818.BGK67_25790"/>
<dbReference type="InterPro" id="IPR016161">
    <property type="entry name" value="Ald_DH/histidinol_DH"/>
</dbReference>
<dbReference type="Gene3D" id="3.40.309.10">
    <property type="entry name" value="Aldehyde Dehydrogenase, Chain A, domain 2"/>
    <property type="match status" value="1"/>
</dbReference>
<dbReference type="InterPro" id="IPR015590">
    <property type="entry name" value="Aldehyde_DH_dom"/>
</dbReference>
<dbReference type="EMBL" id="MEHK01000001">
    <property type="protein sequence ID" value="OEJ34297.1"/>
    <property type="molecule type" value="Genomic_DNA"/>
</dbReference>
<dbReference type="SUPFAM" id="SSF53720">
    <property type="entry name" value="ALDH-like"/>
    <property type="match status" value="1"/>
</dbReference>
<evidence type="ECO:0000256" key="2">
    <source>
        <dbReference type="ARBA" id="ARBA00023027"/>
    </source>
</evidence>
<evidence type="ECO:0000313" key="5">
    <source>
        <dbReference type="EMBL" id="OEJ34297.1"/>
    </source>
</evidence>
<evidence type="ECO:0000256" key="1">
    <source>
        <dbReference type="ARBA" id="ARBA00023002"/>
    </source>
</evidence>
<name>A0A1E5PXI7_9ACTN</name>
<evidence type="ECO:0000259" key="4">
    <source>
        <dbReference type="Pfam" id="PF00171"/>
    </source>
</evidence>
<dbReference type="RefSeq" id="WP_069922489.1">
    <property type="nucleotide sequence ID" value="NZ_MEHK01000001.1"/>
</dbReference>
<evidence type="ECO:0000313" key="6">
    <source>
        <dbReference type="Proteomes" id="UP000095705"/>
    </source>
</evidence>
<dbReference type="GO" id="GO:0009898">
    <property type="term" value="C:cytoplasmic side of plasma membrane"/>
    <property type="evidence" value="ECO:0007669"/>
    <property type="project" value="TreeGrafter"/>
</dbReference>
<accession>A0A1E5PXI7</accession>
<keyword evidence="6" id="KW-1185">Reference proteome</keyword>
<organism evidence="5 6">
    <name type="scientific">Streptomyces subrutilus</name>
    <dbReference type="NCBI Taxonomy" id="36818"/>
    <lineage>
        <taxon>Bacteria</taxon>
        <taxon>Bacillati</taxon>
        <taxon>Actinomycetota</taxon>
        <taxon>Actinomycetes</taxon>
        <taxon>Kitasatosporales</taxon>
        <taxon>Streptomycetaceae</taxon>
        <taxon>Streptomyces</taxon>
    </lineage>
</organism>
<feature type="compositionally biased region" description="Basic and acidic residues" evidence="3">
    <location>
        <begin position="28"/>
        <end position="43"/>
    </location>
</feature>
<sequence length="586" mass="61871">MAHTVRPPVPDTRADGGALTRFTARHGSTLERAREVIRTREHWSPYAEDPEDPQAYGRGARAAGEASFRRLLGRPFDLGQPGRDGTVGPAPEAGGERSPYGGPLEVSYPHCDPDVLLPAMRAALPLWRDAGPEARAAVCAEILHRINARSSEFAHAAVHTSGHNFLMAFHAGAVHAQDRGLEAVACALAEQTRLPAASLWRKPQGDGRAVTLAKTFTAVPRGISLVIANSVFPTWNSYPALFASLATGNPVLVKPHPAAVLPLALTVRIAREVLTEAGFPADLVCLAAEHPGEGLARTLATRPEVRLVDYAGTTAFGRWLEDNARQARVFTSGSAVNSLLVESTGDYRDMLANLAFSVSLYSGQLCTSPQNLLIPRDGISTDEGHRTYEEIVADLGTALDALLADDTGAAAVLGALLGPPVLERLERVMAGEAGKVAVPSRAVRDPAHPEAVIRTPAVVALDANRAEDRAVLLAEWLGPVVFAVAVDSVSDAVALVSRTTRECGALSVGLYSTSPEVEAAMEAACAEAGVMLSANLMGDWYISQSAVYSDLHGTGMNPSGNAVYCDAAFVSARFHTVGVRRYGGAI</sequence>
<evidence type="ECO:0000256" key="3">
    <source>
        <dbReference type="SAM" id="MobiDB-lite"/>
    </source>
</evidence>
<dbReference type="AlphaFoldDB" id="A0A1E5PXI7"/>